<gene>
    <name evidence="2" type="ORF">E2C01_022703</name>
</gene>
<dbReference type="Proteomes" id="UP000324222">
    <property type="component" value="Unassembled WGS sequence"/>
</dbReference>
<feature type="compositionally biased region" description="Polar residues" evidence="1">
    <location>
        <begin position="1"/>
        <end position="13"/>
    </location>
</feature>
<organism evidence="2 3">
    <name type="scientific">Portunus trituberculatus</name>
    <name type="common">Swimming crab</name>
    <name type="synonym">Neptunus trituberculatus</name>
    <dbReference type="NCBI Taxonomy" id="210409"/>
    <lineage>
        <taxon>Eukaryota</taxon>
        <taxon>Metazoa</taxon>
        <taxon>Ecdysozoa</taxon>
        <taxon>Arthropoda</taxon>
        <taxon>Crustacea</taxon>
        <taxon>Multicrustacea</taxon>
        <taxon>Malacostraca</taxon>
        <taxon>Eumalacostraca</taxon>
        <taxon>Eucarida</taxon>
        <taxon>Decapoda</taxon>
        <taxon>Pleocyemata</taxon>
        <taxon>Brachyura</taxon>
        <taxon>Eubrachyura</taxon>
        <taxon>Portunoidea</taxon>
        <taxon>Portunidae</taxon>
        <taxon>Portuninae</taxon>
        <taxon>Portunus</taxon>
    </lineage>
</organism>
<evidence type="ECO:0000313" key="3">
    <source>
        <dbReference type="Proteomes" id="UP000324222"/>
    </source>
</evidence>
<name>A0A5B7E6Q9_PORTR</name>
<reference evidence="2 3" key="1">
    <citation type="submission" date="2019-05" db="EMBL/GenBank/DDBJ databases">
        <title>Another draft genome of Portunus trituberculatus and its Hox gene families provides insights of decapod evolution.</title>
        <authorList>
            <person name="Jeong J.-H."/>
            <person name="Song I."/>
            <person name="Kim S."/>
            <person name="Choi T."/>
            <person name="Kim D."/>
            <person name="Ryu S."/>
            <person name="Kim W."/>
        </authorList>
    </citation>
    <scope>NUCLEOTIDE SEQUENCE [LARGE SCALE GENOMIC DNA]</scope>
    <source>
        <tissue evidence="2">Muscle</tissue>
    </source>
</reference>
<sequence>MTSSEAAPSSQCISPRPSRLWQHPSASDIMPVELTDLGCLRLRLESLDPCSVQRREEEDPERGLLAATRDNLHHSRQEMLNETMTHHLTPSKY</sequence>
<dbReference type="AlphaFoldDB" id="A0A5B7E6Q9"/>
<evidence type="ECO:0000256" key="1">
    <source>
        <dbReference type="SAM" id="MobiDB-lite"/>
    </source>
</evidence>
<dbReference type="EMBL" id="VSRR010002078">
    <property type="protein sequence ID" value="MPC29468.1"/>
    <property type="molecule type" value="Genomic_DNA"/>
</dbReference>
<protein>
    <submittedName>
        <fullName evidence="2">Uncharacterized protein</fullName>
    </submittedName>
</protein>
<evidence type="ECO:0000313" key="2">
    <source>
        <dbReference type="EMBL" id="MPC29468.1"/>
    </source>
</evidence>
<accession>A0A5B7E6Q9</accession>
<feature type="region of interest" description="Disordered" evidence="1">
    <location>
        <begin position="1"/>
        <end position="20"/>
    </location>
</feature>
<keyword evidence="3" id="KW-1185">Reference proteome</keyword>
<proteinExistence type="predicted"/>
<comment type="caution">
    <text evidence="2">The sequence shown here is derived from an EMBL/GenBank/DDBJ whole genome shotgun (WGS) entry which is preliminary data.</text>
</comment>